<evidence type="ECO:0000256" key="4">
    <source>
        <dbReference type="ARBA" id="ARBA00010031"/>
    </source>
</evidence>
<feature type="domain" description="CFEM" evidence="18">
    <location>
        <begin position="18"/>
        <end position="129"/>
    </location>
</feature>
<evidence type="ECO:0000256" key="14">
    <source>
        <dbReference type="PROSITE-ProRule" id="PRU01356"/>
    </source>
</evidence>
<keyword evidence="7 16" id="KW-0812">Transmembrane</keyword>
<dbReference type="EMBL" id="JAQQWL010000005">
    <property type="protein sequence ID" value="KAK8073792.1"/>
    <property type="molecule type" value="Genomic_DNA"/>
</dbReference>
<name>A0ABR1VSI3_9PEZI</name>
<evidence type="ECO:0000256" key="2">
    <source>
        <dbReference type="ARBA" id="ARBA00004589"/>
    </source>
</evidence>
<keyword evidence="11 14" id="KW-1015">Disulfide bond</keyword>
<dbReference type="PANTHER" id="PTHR33048:SF47">
    <property type="entry name" value="INTEGRAL MEMBRANE PROTEIN-RELATED"/>
    <property type="match status" value="1"/>
</dbReference>
<comment type="caution">
    <text evidence="19">The sequence shown here is derived from an EMBL/GenBank/DDBJ whole genome shotgun (WGS) entry which is preliminary data.</text>
</comment>
<keyword evidence="14" id="KW-0349">Heme</keyword>
<dbReference type="Pfam" id="PF05730">
    <property type="entry name" value="CFEM"/>
    <property type="match status" value="1"/>
</dbReference>
<feature type="transmembrane region" description="Helical" evidence="16">
    <location>
        <begin position="204"/>
        <end position="230"/>
    </location>
</feature>
<reference evidence="19 20" key="1">
    <citation type="submission" date="2023-01" db="EMBL/GenBank/DDBJ databases">
        <title>Analysis of 21 Apiospora genomes using comparative genomics revels a genus with tremendous synthesis potential of carbohydrate active enzymes and secondary metabolites.</title>
        <authorList>
            <person name="Sorensen T."/>
        </authorList>
    </citation>
    <scope>NUCLEOTIDE SEQUENCE [LARGE SCALE GENOMIC DNA]</scope>
    <source>
        <strain evidence="19 20">CBS 135458</strain>
    </source>
</reference>
<feature type="transmembrane region" description="Helical" evidence="16">
    <location>
        <begin position="142"/>
        <end position="167"/>
    </location>
</feature>
<evidence type="ECO:0000256" key="1">
    <source>
        <dbReference type="ARBA" id="ARBA00004141"/>
    </source>
</evidence>
<comment type="similarity">
    <text evidence="13">Belongs to the SAT4 family.</text>
</comment>
<evidence type="ECO:0000256" key="10">
    <source>
        <dbReference type="ARBA" id="ARBA00023136"/>
    </source>
</evidence>
<evidence type="ECO:0000256" key="16">
    <source>
        <dbReference type="SAM" id="Phobius"/>
    </source>
</evidence>
<feature type="region of interest" description="Disordered" evidence="15">
    <location>
        <begin position="363"/>
        <end position="393"/>
    </location>
</feature>
<organism evidence="19 20">
    <name type="scientific">Apiospora phragmitis</name>
    <dbReference type="NCBI Taxonomy" id="2905665"/>
    <lineage>
        <taxon>Eukaryota</taxon>
        <taxon>Fungi</taxon>
        <taxon>Dikarya</taxon>
        <taxon>Ascomycota</taxon>
        <taxon>Pezizomycotina</taxon>
        <taxon>Sordariomycetes</taxon>
        <taxon>Xylariomycetidae</taxon>
        <taxon>Amphisphaeriales</taxon>
        <taxon>Apiosporaceae</taxon>
        <taxon>Apiospora</taxon>
    </lineage>
</organism>
<proteinExistence type="inferred from homology"/>
<evidence type="ECO:0000259" key="18">
    <source>
        <dbReference type="PROSITE" id="PS52012"/>
    </source>
</evidence>
<keyword evidence="14" id="KW-0479">Metal-binding</keyword>
<feature type="signal peptide" evidence="17">
    <location>
        <begin position="1"/>
        <end position="18"/>
    </location>
</feature>
<protein>
    <submittedName>
        <fullName evidence="19">Integral membrane protein</fullName>
    </submittedName>
</protein>
<keyword evidence="6" id="KW-0336">GPI-anchor</keyword>
<evidence type="ECO:0000256" key="3">
    <source>
        <dbReference type="ARBA" id="ARBA00004613"/>
    </source>
</evidence>
<keyword evidence="12" id="KW-0449">Lipoprotein</keyword>
<evidence type="ECO:0000256" key="6">
    <source>
        <dbReference type="ARBA" id="ARBA00022622"/>
    </source>
</evidence>
<feature type="disulfide bond" evidence="14">
    <location>
        <begin position="60"/>
        <end position="67"/>
    </location>
</feature>
<evidence type="ECO:0000256" key="15">
    <source>
        <dbReference type="SAM" id="MobiDB-lite"/>
    </source>
</evidence>
<dbReference type="InterPro" id="IPR052337">
    <property type="entry name" value="SAT4-like"/>
</dbReference>
<feature type="transmembrane region" description="Helical" evidence="16">
    <location>
        <begin position="173"/>
        <end position="192"/>
    </location>
</feature>
<dbReference type="Pfam" id="PF20684">
    <property type="entry name" value="Fung_rhodopsin"/>
    <property type="match status" value="1"/>
</dbReference>
<evidence type="ECO:0000313" key="20">
    <source>
        <dbReference type="Proteomes" id="UP001480595"/>
    </source>
</evidence>
<keyword evidence="5" id="KW-0964">Secreted</keyword>
<comment type="similarity">
    <text evidence="4">Belongs to the RBT5 family.</text>
</comment>
<evidence type="ECO:0000256" key="11">
    <source>
        <dbReference type="ARBA" id="ARBA00023157"/>
    </source>
</evidence>
<sequence>MWLLYLSWWWAALALGAATNQSAPTDHLESTRAAPATELLSQLSSCALKCIVQEAPKVGCGILDVECQCASEPLYGLLVECVIDSCTIAEAIGLAKVDAKQCHRPTETRQHMILGISIASGVIILSAYIFRMISRLAISRYCWWDDLFHTVSIGFVIPMTIFANLIYVCQILWAFNILALKISILCLYLRLFPGRRFRHVCTAALALLVVSSLLLIALDIFQCIPVSAAWTLQHGEAQCLDLTVVALANAAVNIFTEAAIWLSRYRSSSSSNCRRGRRPSRPPDPLLQTLKSLVDATYTNAPVFMWTCVEAMVAHLCVAAPAIKLLFTKVKTRVNTSLEGGSSGYQSFGKGEQSSKLSTMCRKGSLAKGGQPQKSWDQNNHTVDGSVGEDYEMDGRWRPQDGIRLEARIERTNEMKRSQTKYDTTWLA</sequence>
<keyword evidence="20" id="KW-1185">Reference proteome</keyword>
<feature type="compositionally biased region" description="Polar residues" evidence="15">
    <location>
        <begin position="372"/>
        <end position="383"/>
    </location>
</feature>
<evidence type="ECO:0000313" key="19">
    <source>
        <dbReference type="EMBL" id="KAK8073792.1"/>
    </source>
</evidence>
<feature type="chain" id="PRO_5045869976" evidence="17">
    <location>
        <begin position="19"/>
        <end position="428"/>
    </location>
</feature>
<dbReference type="InterPro" id="IPR008427">
    <property type="entry name" value="Extracellular_membr_CFEM_dom"/>
</dbReference>
<gene>
    <name evidence="19" type="ORF">PG994_004691</name>
</gene>
<feature type="disulfide bond" evidence="14">
    <location>
        <begin position="69"/>
        <end position="102"/>
    </location>
</feature>
<keyword evidence="14" id="KW-0408">Iron</keyword>
<evidence type="ECO:0000256" key="17">
    <source>
        <dbReference type="SAM" id="SignalP"/>
    </source>
</evidence>
<keyword evidence="10 16" id="KW-0472">Membrane</keyword>
<evidence type="ECO:0000256" key="7">
    <source>
        <dbReference type="ARBA" id="ARBA00022692"/>
    </source>
</evidence>
<evidence type="ECO:0000256" key="9">
    <source>
        <dbReference type="ARBA" id="ARBA00022989"/>
    </source>
</evidence>
<feature type="binding site" description="axial binding residue" evidence="14">
    <location>
        <position position="64"/>
    </location>
    <ligand>
        <name>heme</name>
        <dbReference type="ChEBI" id="CHEBI:30413"/>
    </ligand>
    <ligandPart>
        <name>Fe</name>
        <dbReference type="ChEBI" id="CHEBI:18248"/>
    </ligandPart>
</feature>
<keyword evidence="8 17" id="KW-0732">Signal</keyword>
<evidence type="ECO:0000256" key="8">
    <source>
        <dbReference type="ARBA" id="ARBA00022729"/>
    </source>
</evidence>
<evidence type="ECO:0000256" key="12">
    <source>
        <dbReference type="ARBA" id="ARBA00023288"/>
    </source>
</evidence>
<keyword evidence="6" id="KW-0325">Glycoprotein</keyword>
<dbReference type="Proteomes" id="UP001480595">
    <property type="component" value="Unassembled WGS sequence"/>
</dbReference>
<dbReference type="GeneID" id="92089163"/>
<dbReference type="RefSeq" id="XP_066718267.1">
    <property type="nucleotide sequence ID" value="XM_066856100.1"/>
</dbReference>
<comment type="subcellular location">
    <subcellularLocation>
        <location evidence="2">Membrane</location>
        <topology evidence="2">Lipid-anchor</topology>
        <topology evidence="2">GPI-anchor</topology>
    </subcellularLocation>
    <subcellularLocation>
        <location evidence="1">Membrane</location>
        <topology evidence="1">Multi-pass membrane protein</topology>
    </subcellularLocation>
    <subcellularLocation>
        <location evidence="3">Secreted</location>
    </subcellularLocation>
</comment>
<accession>A0ABR1VSI3</accession>
<dbReference type="PROSITE" id="PS52012">
    <property type="entry name" value="CFEM"/>
    <property type="match status" value="1"/>
</dbReference>
<evidence type="ECO:0000256" key="5">
    <source>
        <dbReference type="ARBA" id="ARBA00022525"/>
    </source>
</evidence>
<feature type="disulfide bond" evidence="14">
    <location>
        <begin position="46"/>
        <end position="86"/>
    </location>
</feature>
<dbReference type="PANTHER" id="PTHR33048">
    <property type="entry name" value="PTH11-LIKE INTEGRAL MEMBRANE PROTEIN (AFU_ORTHOLOGUE AFUA_5G11245)"/>
    <property type="match status" value="1"/>
</dbReference>
<dbReference type="SMART" id="SM00747">
    <property type="entry name" value="CFEM"/>
    <property type="match status" value="1"/>
</dbReference>
<dbReference type="InterPro" id="IPR049326">
    <property type="entry name" value="Rhodopsin_dom_fungi"/>
</dbReference>
<evidence type="ECO:0000256" key="13">
    <source>
        <dbReference type="ARBA" id="ARBA00038359"/>
    </source>
</evidence>
<feature type="disulfide bond" evidence="14">
    <location>
        <begin position="50"/>
        <end position="81"/>
    </location>
</feature>
<feature type="transmembrane region" description="Helical" evidence="16">
    <location>
        <begin position="112"/>
        <end position="130"/>
    </location>
</feature>
<keyword evidence="9 16" id="KW-1133">Transmembrane helix</keyword>